<gene>
    <name evidence="2" type="ORF">GTP38_23380</name>
</gene>
<evidence type="ECO:0000313" key="2">
    <source>
        <dbReference type="EMBL" id="MYM37273.1"/>
    </source>
</evidence>
<accession>A0ABW9VCB5</accession>
<keyword evidence="3" id="KW-1185">Reference proteome</keyword>
<dbReference type="Proteomes" id="UP000449678">
    <property type="component" value="Unassembled WGS sequence"/>
</dbReference>
<sequence>MSALGDVAGGALAGQLWKVSTLVLAAVLLVVVGCAGTGLWLIAAARDSALQELTAERASNAELHASLALQNSSLEMMAAATKAASERRDLAERLTSTAIKSAADRVAAAKSSTAIGCDAVLREAWSDK</sequence>
<keyword evidence="1" id="KW-0812">Transmembrane</keyword>
<comment type="caution">
    <text evidence="2">The sequence shown here is derived from an EMBL/GenBank/DDBJ whole genome shotgun (WGS) entry which is preliminary data.</text>
</comment>
<feature type="transmembrane region" description="Helical" evidence="1">
    <location>
        <begin position="22"/>
        <end position="43"/>
    </location>
</feature>
<organism evidence="2 3">
    <name type="scientific">Duganella lactea</name>
    <dbReference type="NCBI Taxonomy" id="2692173"/>
    <lineage>
        <taxon>Bacteria</taxon>
        <taxon>Pseudomonadati</taxon>
        <taxon>Pseudomonadota</taxon>
        <taxon>Betaproteobacteria</taxon>
        <taxon>Burkholderiales</taxon>
        <taxon>Oxalobacteraceae</taxon>
        <taxon>Telluria group</taxon>
        <taxon>Duganella</taxon>
    </lineage>
</organism>
<evidence type="ECO:0000313" key="3">
    <source>
        <dbReference type="Proteomes" id="UP000449678"/>
    </source>
</evidence>
<protein>
    <recommendedName>
        <fullName evidence="4">Chemotaxis protein</fullName>
    </recommendedName>
</protein>
<evidence type="ECO:0000256" key="1">
    <source>
        <dbReference type="SAM" id="Phobius"/>
    </source>
</evidence>
<name>A0ABW9VCB5_9BURK</name>
<proteinExistence type="predicted"/>
<dbReference type="EMBL" id="WWCO01000025">
    <property type="protein sequence ID" value="MYM37273.1"/>
    <property type="molecule type" value="Genomic_DNA"/>
</dbReference>
<keyword evidence="1" id="KW-0472">Membrane</keyword>
<dbReference type="RefSeq" id="WP_160992615.1">
    <property type="nucleotide sequence ID" value="NZ_WWCO01000025.1"/>
</dbReference>
<keyword evidence="1" id="KW-1133">Transmembrane helix</keyword>
<reference evidence="2 3" key="1">
    <citation type="submission" date="2019-12" db="EMBL/GenBank/DDBJ databases">
        <title>Novel species isolated from a subtropical stream in China.</title>
        <authorList>
            <person name="Lu H."/>
        </authorList>
    </citation>
    <scope>NUCLEOTIDE SEQUENCE [LARGE SCALE GENOMIC DNA]</scope>
    <source>
        <strain evidence="2 3">FT94W</strain>
    </source>
</reference>
<evidence type="ECO:0008006" key="4">
    <source>
        <dbReference type="Google" id="ProtNLM"/>
    </source>
</evidence>